<proteinExistence type="predicted"/>
<comment type="caution">
    <text evidence="1">The sequence shown here is derived from an EMBL/GenBank/DDBJ whole genome shotgun (WGS) entry which is preliminary data.</text>
</comment>
<gene>
    <name evidence="1" type="ORF">GIB67_021822</name>
</gene>
<dbReference type="InterPro" id="IPR032675">
    <property type="entry name" value="LRR_dom_sf"/>
</dbReference>
<keyword evidence="2" id="KW-1185">Reference proteome</keyword>
<dbReference type="AlphaFoldDB" id="A0A7J7P7A1"/>
<dbReference type="OrthoDB" id="1928346at2759"/>
<dbReference type="Proteomes" id="UP000541444">
    <property type="component" value="Unassembled WGS sequence"/>
</dbReference>
<reference evidence="1 2" key="1">
    <citation type="journal article" date="2020" name="IScience">
        <title>Genome Sequencing of the Endangered Kingdonia uniflora (Circaeasteraceae, Ranunculales) Reveals Potential Mechanisms of Evolutionary Specialization.</title>
        <authorList>
            <person name="Sun Y."/>
            <person name="Deng T."/>
            <person name="Zhang A."/>
            <person name="Moore M.J."/>
            <person name="Landis J.B."/>
            <person name="Lin N."/>
            <person name="Zhang H."/>
            <person name="Zhang X."/>
            <person name="Huang J."/>
            <person name="Zhang X."/>
            <person name="Sun H."/>
            <person name="Wang H."/>
        </authorList>
    </citation>
    <scope>NUCLEOTIDE SEQUENCE [LARGE SCALE GENOMIC DNA]</scope>
    <source>
        <strain evidence="1">TB1705</strain>
        <tissue evidence="1">Leaf</tissue>
    </source>
</reference>
<dbReference type="EMBL" id="JACGCM010000192">
    <property type="protein sequence ID" value="KAF6175317.1"/>
    <property type="molecule type" value="Genomic_DNA"/>
</dbReference>
<dbReference type="InterPro" id="IPR001611">
    <property type="entry name" value="Leu-rich_rpt"/>
</dbReference>
<dbReference type="Pfam" id="PF00560">
    <property type="entry name" value="LRR_1"/>
    <property type="match status" value="1"/>
</dbReference>
<protein>
    <recommendedName>
        <fullName evidence="3">Disease resistance protein</fullName>
    </recommendedName>
</protein>
<dbReference type="SUPFAM" id="SSF52047">
    <property type="entry name" value="RNI-like"/>
    <property type="match status" value="1"/>
</dbReference>
<organism evidence="1 2">
    <name type="scientific">Kingdonia uniflora</name>
    <dbReference type="NCBI Taxonomy" id="39325"/>
    <lineage>
        <taxon>Eukaryota</taxon>
        <taxon>Viridiplantae</taxon>
        <taxon>Streptophyta</taxon>
        <taxon>Embryophyta</taxon>
        <taxon>Tracheophyta</taxon>
        <taxon>Spermatophyta</taxon>
        <taxon>Magnoliopsida</taxon>
        <taxon>Ranunculales</taxon>
        <taxon>Circaeasteraceae</taxon>
        <taxon>Kingdonia</taxon>
    </lineage>
</organism>
<evidence type="ECO:0000313" key="2">
    <source>
        <dbReference type="Proteomes" id="UP000541444"/>
    </source>
</evidence>
<evidence type="ECO:0008006" key="3">
    <source>
        <dbReference type="Google" id="ProtNLM"/>
    </source>
</evidence>
<accession>A0A7J7P7A1</accession>
<name>A0A7J7P7A1_9MAGN</name>
<dbReference type="Gene3D" id="3.80.10.10">
    <property type="entry name" value="Ribonuclease Inhibitor"/>
    <property type="match status" value="1"/>
</dbReference>
<evidence type="ECO:0000313" key="1">
    <source>
        <dbReference type="EMBL" id="KAF6175317.1"/>
    </source>
</evidence>
<sequence>VLPALGRLEFLQKLTISHCPVLKSLPEELQHLISLRELNIRGCSILGPRCQKEVGEYWSIISHIPNIYIDKVKIHNDISEFHYEKIIKYWAIMTSGSWQYFGNFKVWLAPDMKKRELLGTFY</sequence>
<feature type="non-terminal residue" evidence="1">
    <location>
        <position position="1"/>
    </location>
</feature>